<proteinExistence type="predicted"/>
<reference evidence="2" key="1">
    <citation type="submission" date="2010-09" db="EMBL/GenBank/DDBJ databases">
        <title>The genome sequence of Geomyces destructans 20631-21.</title>
        <authorList>
            <consortium name="The Broad Institute Genome Sequencing Platform"/>
            <person name="Cuomo C.A."/>
            <person name="Blehert D.S."/>
            <person name="Lorch J.M."/>
            <person name="Young S.K."/>
            <person name="Zeng Q."/>
            <person name="Gargeya S."/>
            <person name="Fitzgerald M."/>
            <person name="Haas B."/>
            <person name="Abouelleil A."/>
            <person name="Alvarado L."/>
            <person name="Arachchi H.M."/>
            <person name="Berlin A."/>
            <person name="Brown A."/>
            <person name="Chapman S.B."/>
            <person name="Chen Z."/>
            <person name="Dunbar C."/>
            <person name="Freedman E."/>
            <person name="Gearin G."/>
            <person name="Gellesch M."/>
            <person name="Goldberg J."/>
            <person name="Griggs A."/>
            <person name="Gujja S."/>
            <person name="Heiman D."/>
            <person name="Howarth C."/>
            <person name="Larson L."/>
            <person name="Lui A."/>
            <person name="MacDonald P.J.P."/>
            <person name="Montmayeur A."/>
            <person name="Murphy C."/>
            <person name="Neiman D."/>
            <person name="Pearson M."/>
            <person name="Priest M."/>
            <person name="Roberts A."/>
            <person name="Saif S."/>
            <person name="Shea T."/>
            <person name="Shenoy N."/>
            <person name="Sisk P."/>
            <person name="Stolte C."/>
            <person name="Sykes S."/>
            <person name="Wortman J."/>
            <person name="Nusbaum C."/>
            <person name="Birren B."/>
        </authorList>
    </citation>
    <scope>NUCLEOTIDE SEQUENCE [LARGE SCALE GENOMIC DNA]</scope>
    <source>
        <strain evidence="2">ATCC MYA-4855 / 20631-21</strain>
    </source>
</reference>
<name>L8G0H0_PSED2</name>
<dbReference type="STRING" id="658429.L8G0H0"/>
<organism evidence="1 2">
    <name type="scientific">Pseudogymnoascus destructans (strain ATCC MYA-4855 / 20631-21)</name>
    <name type="common">Bat white-nose syndrome fungus</name>
    <name type="synonym">Geomyces destructans</name>
    <dbReference type="NCBI Taxonomy" id="658429"/>
    <lineage>
        <taxon>Eukaryota</taxon>
        <taxon>Fungi</taxon>
        <taxon>Dikarya</taxon>
        <taxon>Ascomycota</taxon>
        <taxon>Pezizomycotina</taxon>
        <taxon>Leotiomycetes</taxon>
        <taxon>Thelebolales</taxon>
        <taxon>Thelebolaceae</taxon>
        <taxon>Pseudogymnoascus</taxon>
    </lineage>
</organism>
<sequence>MAEIHVRKDSEVRYLRKQTPYSNWFDGTFYTDTHSHPTPRDPTSSIPQTKKVKKNWAEEKSRGSRHILDIASFSLWDGDAHDYVRLTRENARWTPSLPEHNGQTSLTLGCAPVVFTSPTTIEREFCSFIPRANSNYLLDRTSGDPLIKTYQATPWTSPSPQNLADIWRILNGVCSVHALNFIWPNLTVELATNNRTYATESLPNKMGGWALNYHQGDPFWKSTIPLAPQRQMAATSLRGDETDYLRTGDGVIGPGIRVEGRTRASSAGVRIRNGARVRITVADHGFEDCTSIYHPDGDGGDPIASIHERFPDHDWALAQLHPSISFSNSRVFECPEPTRLLRGREVSTHEWFVCDGMTTGKIAMKYSGDRFVAGKSSNDVIVDVSALPPASVYFGLAPTGGAPELRDGICGAPIIHEQTGGVAGFFQFVNEAGWCFVPQLDTLIEDGWDLY</sequence>
<dbReference type="VEuPathDB" id="FungiDB:GMDG_02203"/>
<dbReference type="InParanoid" id="L8G0H0"/>
<dbReference type="AlphaFoldDB" id="L8G0H0"/>
<gene>
    <name evidence="1" type="ORF">GMDG_02203</name>
</gene>
<keyword evidence="2" id="KW-1185">Reference proteome</keyword>
<dbReference type="HOGENOM" id="CLU_051376_0_0_1"/>
<evidence type="ECO:0000313" key="2">
    <source>
        <dbReference type="Proteomes" id="UP000011064"/>
    </source>
</evidence>
<dbReference type="EMBL" id="GL573198">
    <property type="protein sequence ID" value="ELR06765.1"/>
    <property type="molecule type" value="Genomic_DNA"/>
</dbReference>
<accession>L8G0H0</accession>
<protein>
    <submittedName>
        <fullName evidence="1">Uncharacterized protein</fullName>
    </submittedName>
</protein>
<dbReference type="Proteomes" id="UP000011064">
    <property type="component" value="Unassembled WGS sequence"/>
</dbReference>
<evidence type="ECO:0000313" key="1">
    <source>
        <dbReference type="EMBL" id="ELR06765.1"/>
    </source>
</evidence>